<keyword evidence="2" id="KW-1185">Reference proteome</keyword>
<proteinExistence type="predicted"/>
<protein>
    <submittedName>
        <fullName evidence="1">Uncharacterized protein</fullName>
    </submittedName>
</protein>
<evidence type="ECO:0000313" key="2">
    <source>
        <dbReference type="Proteomes" id="UP000007844"/>
    </source>
</evidence>
<dbReference type="STRING" id="690850.Desaf_2058"/>
<accession>F3Z3L5</accession>
<name>F3Z3L5_DESAF</name>
<dbReference type="Proteomes" id="UP000007844">
    <property type="component" value="Chromosome"/>
</dbReference>
<sequence length="193" mass="21169">MPINAIRSFIMGNQVHPGLLVGEAVRDRQGSDERQDASRDSVRLSDTSGDLAAMAKRGSSEDVLDIVSTKVAELRIRLMEKLSHRMRYEGLDPEAKVSLRLDEEDVVRASGEEPAASKVEDLLAEDPSLGELFRELAAHSDLLRTLRAARVGKTRTVSGYQAYTRAASELDASSAAFVLTMLGSQVTSYFDRQ</sequence>
<organism evidence="1 2">
    <name type="scientific">Desulfocurvibacter africanus subsp. africanus str. Walvis Bay</name>
    <dbReference type="NCBI Taxonomy" id="690850"/>
    <lineage>
        <taxon>Bacteria</taxon>
        <taxon>Pseudomonadati</taxon>
        <taxon>Thermodesulfobacteriota</taxon>
        <taxon>Desulfovibrionia</taxon>
        <taxon>Desulfovibrionales</taxon>
        <taxon>Desulfovibrionaceae</taxon>
        <taxon>Desulfocurvibacter</taxon>
    </lineage>
</organism>
<dbReference type="RefSeq" id="WP_014260132.1">
    <property type="nucleotide sequence ID" value="NC_016629.1"/>
</dbReference>
<dbReference type="KEGG" id="daf:Desaf_2058"/>
<evidence type="ECO:0000313" key="1">
    <source>
        <dbReference type="EMBL" id="EGJ50387.1"/>
    </source>
</evidence>
<dbReference type="HOGENOM" id="CLU_1406743_0_0_7"/>
<dbReference type="AlphaFoldDB" id="F3Z3L5"/>
<gene>
    <name evidence="1" type="ORF">Desaf_2058</name>
</gene>
<reference evidence="1 2" key="1">
    <citation type="journal article" date="2011" name="J. Bacteriol.">
        <title>Genome sequence of the mercury-methylating and pleomorphic Desulfovibrio africanus Strain Walvis Bay.</title>
        <authorList>
            <person name="Brown S.D."/>
            <person name="Wall J.D."/>
            <person name="Kucken A.M."/>
            <person name="Gilmour C.C."/>
            <person name="Podar M."/>
            <person name="Brandt C.C."/>
            <person name="Teshima H."/>
            <person name="Detter J.C."/>
            <person name="Han C.S."/>
            <person name="Land M.L."/>
            <person name="Lucas S."/>
            <person name="Han J."/>
            <person name="Pennacchio L."/>
            <person name="Nolan M."/>
            <person name="Pitluck S."/>
            <person name="Woyke T."/>
            <person name="Goodwin L."/>
            <person name="Palumbo A.V."/>
            <person name="Elias D.A."/>
        </authorList>
    </citation>
    <scope>NUCLEOTIDE SEQUENCE [LARGE SCALE GENOMIC DNA]</scope>
    <source>
        <strain evidence="1 2">Walvis Bay</strain>
    </source>
</reference>
<dbReference type="EMBL" id="CP003221">
    <property type="protein sequence ID" value="EGJ50387.1"/>
    <property type="molecule type" value="Genomic_DNA"/>
</dbReference>